<keyword evidence="7 9" id="KW-0472">Membrane</keyword>
<dbReference type="PANTHER" id="PTHR30406:SF8">
    <property type="entry name" value="SULFATE TRANSPORT SYSTEM PERMEASE PROTEIN CYST"/>
    <property type="match status" value="1"/>
</dbReference>
<sequence>MSNKRFSYLLIVTLSITLIFIFTPLVLLVIRGVPNIYKCVQSKEILFSIKLSLITSIISTLICLVFSIPVAYTLERSNIRLKKLIQILILLPMSLPHMISGVALLLFLGNLGIGGFLSKIGLEFVFNPKGIVAAQVFVNFPFMVNMLTIAMKESGYKMEFIGRTLGCNRWQTFIYITIPLIKNSLISSSIIVWSRALGEFGAVIMLAGATSMKTEVIPTAIFMNMSIGDLDIAIGVATILIFISIISMFLVEIMQKSKSI</sequence>
<feature type="transmembrane region" description="Helical" evidence="9">
    <location>
        <begin position="172"/>
        <end position="193"/>
    </location>
</feature>
<gene>
    <name evidence="11" type="ORF">NE686_05070</name>
</gene>
<feature type="transmembrane region" description="Helical" evidence="9">
    <location>
        <begin position="51"/>
        <end position="72"/>
    </location>
</feature>
<evidence type="ECO:0000256" key="9">
    <source>
        <dbReference type="RuleBase" id="RU363032"/>
    </source>
</evidence>
<keyword evidence="3 9" id="KW-0813">Transport</keyword>
<feature type="transmembrane region" description="Helical" evidence="9">
    <location>
        <begin position="7"/>
        <end position="31"/>
    </location>
</feature>
<evidence type="ECO:0000256" key="4">
    <source>
        <dbReference type="ARBA" id="ARBA00022692"/>
    </source>
</evidence>
<evidence type="ECO:0000256" key="1">
    <source>
        <dbReference type="ARBA" id="ARBA00004141"/>
    </source>
</evidence>
<evidence type="ECO:0000313" key="12">
    <source>
        <dbReference type="Proteomes" id="UP001524478"/>
    </source>
</evidence>
<dbReference type="InterPro" id="IPR005667">
    <property type="entry name" value="Sulph_transpt2"/>
</dbReference>
<comment type="similarity">
    <text evidence="9">Belongs to the binding-protein-dependent transport system permease family.</text>
</comment>
<dbReference type="PANTHER" id="PTHR30406">
    <property type="entry name" value="SULFATE TRANSPORT SYSTEM PERMEASE PROTEIN"/>
    <property type="match status" value="1"/>
</dbReference>
<reference evidence="11 12" key="1">
    <citation type="submission" date="2022-06" db="EMBL/GenBank/DDBJ databases">
        <title>Isolation of gut microbiota from human fecal samples.</title>
        <authorList>
            <person name="Pamer E.G."/>
            <person name="Barat B."/>
            <person name="Waligurski E."/>
            <person name="Medina S."/>
            <person name="Paddock L."/>
            <person name="Mostad J."/>
        </authorList>
    </citation>
    <scope>NUCLEOTIDE SEQUENCE [LARGE SCALE GENOMIC DNA]</scope>
    <source>
        <strain evidence="11 12">DFI.7.95</strain>
    </source>
</reference>
<keyword evidence="12" id="KW-1185">Reference proteome</keyword>
<dbReference type="NCBIfam" id="TIGR01581">
    <property type="entry name" value="Mo_ABC_porter"/>
    <property type="match status" value="1"/>
</dbReference>
<dbReference type="InterPro" id="IPR035906">
    <property type="entry name" value="MetI-like_sf"/>
</dbReference>
<name>A0ABT1S7X0_9FIRM</name>
<dbReference type="Gene3D" id="1.10.3720.10">
    <property type="entry name" value="MetI-like"/>
    <property type="match status" value="1"/>
</dbReference>
<comment type="caution">
    <text evidence="11">The sequence shown here is derived from an EMBL/GenBank/DDBJ whole genome shotgun (WGS) entry which is preliminary data.</text>
</comment>
<dbReference type="InterPro" id="IPR006469">
    <property type="entry name" value="NifC_ABC_porter"/>
</dbReference>
<dbReference type="EMBL" id="JANGAC010000003">
    <property type="protein sequence ID" value="MCQ4922447.1"/>
    <property type="molecule type" value="Genomic_DNA"/>
</dbReference>
<feature type="transmembrane region" description="Helical" evidence="9">
    <location>
        <begin position="232"/>
        <end position="251"/>
    </location>
</feature>
<protein>
    <submittedName>
        <fullName evidence="11">ABC transporter permease</fullName>
    </submittedName>
</protein>
<dbReference type="PROSITE" id="PS50928">
    <property type="entry name" value="ABC_TM1"/>
    <property type="match status" value="1"/>
</dbReference>
<comment type="subunit">
    <text evidence="2">The complex is composed of two ATP-binding proteins (CysA), two transmembrane proteins (CysT and CysW) and a solute-binding protein (CysP).</text>
</comment>
<keyword evidence="4 9" id="KW-0812">Transmembrane</keyword>
<dbReference type="Pfam" id="PF00528">
    <property type="entry name" value="BPD_transp_1"/>
    <property type="match status" value="1"/>
</dbReference>
<feature type="domain" description="ABC transmembrane type-1" evidence="10">
    <location>
        <begin position="49"/>
        <end position="251"/>
    </location>
</feature>
<proteinExistence type="inferred from homology"/>
<evidence type="ECO:0000256" key="5">
    <source>
        <dbReference type="ARBA" id="ARBA00022989"/>
    </source>
</evidence>
<dbReference type="CDD" id="cd06261">
    <property type="entry name" value="TM_PBP2"/>
    <property type="match status" value="1"/>
</dbReference>
<evidence type="ECO:0000256" key="8">
    <source>
        <dbReference type="ARBA" id="ARBA00025323"/>
    </source>
</evidence>
<feature type="transmembrane region" description="Helical" evidence="9">
    <location>
        <begin position="131"/>
        <end position="151"/>
    </location>
</feature>
<evidence type="ECO:0000256" key="3">
    <source>
        <dbReference type="ARBA" id="ARBA00022448"/>
    </source>
</evidence>
<evidence type="ECO:0000256" key="6">
    <source>
        <dbReference type="ARBA" id="ARBA00023032"/>
    </source>
</evidence>
<dbReference type="InterPro" id="IPR000515">
    <property type="entry name" value="MetI-like"/>
</dbReference>
<organism evidence="11 12">
    <name type="scientific">Tissierella carlieri</name>
    <dbReference type="NCBI Taxonomy" id="689904"/>
    <lineage>
        <taxon>Bacteria</taxon>
        <taxon>Bacillati</taxon>
        <taxon>Bacillota</taxon>
        <taxon>Tissierellia</taxon>
        <taxon>Tissierellales</taxon>
        <taxon>Tissierellaceae</taxon>
        <taxon>Tissierella</taxon>
    </lineage>
</organism>
<dbReference type="SUPFAM" id="SSF161098">
    <property type="entry name" value="MetI-like"/>
    <property type="match status" value="1"/>
</dbReference>
<comment type="subcellular location">
    <subcellularLocation>
        <location evidence="9">Cell membrane</location>
        <topology evidence="9">Multi-pass membrane protein</topology>
    </subcellularLocation>
    <subcellularLocation>
        <location evidence="1">Membrane</location>
        <topology evidence="1">Multi-pass membrane protein</topology>
    </subcellularLocation>
</comment>
<dbReference type="RefSeq" id="WP_256310695.1">
    <property type="nucleotide sequence ID" value="NZ_JANGAC010000003.1"/>
</dbReference>
<evidence type="ECO:0000256" key="7">
    <source>
        <dbReference type="ARBA" id="ARBA00023136"/>
    </source>
</evidence>
<keyword evidence="5 9" id="KW-1133">Transmembrane helix</keyword>
<feature type="transmembrane region" description="Helical" evidence="9">
    <location>
        <begin position="84"/>
        <end position="111"/>
    </location>
</feature>
<comment type="function">
    <text evidence="8">Part of the ABC transporter complex CysAWTP (TC 3.A.1.6.1) involved in sulfate/thiosulfate import. Probably responsible for the translocation of the substrate across the membrane.</text>
</comment>
<accession>A0ABT1S7X0</accession>
<evidence type="ECO:0000259" key="10">
    <source>
        <dbReference type="PROSITE" id="PS50928"/>
    </source>
</evidence>
<evidence type="ECO:0000256" key="2">
    <source>
        <dbReference type="ARBA" id="ARBA00011779"/>
    </source>
</evidence>
<keyword evidence="6" id="KW-0764">Sulfate transport</keyword>
<evidence type="ECO:0000313" key="11">
    <source>
        <dbReference type="EMBL" id="MCQ4922447.1"/>
    </source>
</evidence>
<dbReference type="Proteomes" id="UP001524478">
    <property type="component" value="Unassembled WGS sequence"/>
</dbReference>